<dbReference type="AlphaFoldDB" id="A0A6C0H9I9"/>
<proteinExistence type="predicted"/>
<evidence type="ECO:0000313" key="1">
    <source>
        <dbReference type="EMBL" id="QHT77149.1"/>
    </source>
</evidence>
<dbReference type="EMBL" id="MN739916">
    <property type="protein sequence ID" value="QHT77149.1"/>
    <property type="molecule type" value="Genomic_DNA"/>
</dbReference>
<protein>
    <submittedName>
        <fullName evidence="1">Uncharacterized protein</fullName>
    </submittedName>
</protein>
<sequence>MKITNHSKLLMSFFLDNKCINHVERTNKTTNILKKLFKELKDAAGYIHLKKQNEGTNFYKIHIEKIKNILNVPKPKTFNATSFPKEIREHIDTETSYSLSYTFSLFNKEIKIYFIVEEDNPELYIDYYNQYIEKILVWLYIVNQYSSKKCSKHLTLYIYFTSLTKKLPPSNIYVLNENNVNTAFTYSCHDDPEIVIFRKEEWFKVLLHETFHNYALDFSDMNTHREICNPAILSLFPVQSDVNLYEAYTEFWAEIMNVIFCSYYVALDQNSTSDEELLSNFDFFINFERTYGFFQMIKTLNFMGLTYKNLYSKKEESQLMRKTLYKEDSNILAYYIIRPILLHNYQGFLSWCDKNNFSLLQFKKTNANLSEFCKFIEKNYKTKSMNESVDCMQKFMMKVNKMKTMKSKKSDSQSKKANEEDLDFTLSNMRMTICELG</sequence>
<name>A0A6C0H9I9_9ZZZZ</name>
<accession>A0A6C0H9I9</accession>
<reference evidence="1" key="1">
    <citation type="journal article" date="2020" name="Nature">
        <title>Giant virus diversity and host interactions through global metagenomics.</title>
        <authorList>
            <person name="Schulz F."/>
            <person name="Roux S."/>
            <person name="Paez-Espino D."/>
            <person name="Jungbluth S."/>
            <person name="Walsh D.A."/>
            <person name="Denef V.J."/>
            <person name="McMahon K.D."/>
            <person name="Konstantinidis K.T."/>
            <person name="Eloe-Fadrosh E.A."/>
            <person name="Kyrpides N.C."/>
            <person name="Woyke T."/>
        </authorList>
    </citation>
    <scope>NUCLEOTIDE SEQUENCE</scope>
    <source>
        <strain evidence="1">GVMAG-M-3300023179-86</strain>
    </source>
</reference>
<organism evidence="1">
    <name type="scientific">viral metagenome</name>
    <dbReference type="NCBI Taxonomy" id="1070528"/>
    <lineage>
        <taxon>unclassified sequences</taxon>
        <taxon>metagenomes</taxon>
        <taxon>organismal metagenomes</taxon>
    </lineage>
</organism>